<accession>A0A1S8TW71</accession>
<sequence>MNFSELIKQIVTKQVILDMGIPDHLSLIKKIYGTYYAYKQTYEKMYRYYNGDTDAMRKYLFVTERSNLKINANFIKKFIKEEVS</sequence>
<evidence type="ECO:0000313" key="1">
    <source>
        <dbReference type="EMBL" id="OOM81968.1"/>
    </source>
</evidence>
<dbReference type="STRING" id="29367.CLPUN_06830"/>
<protein>
    <submittedName>
        <fullName evidence="1">Uncharacterized protein</fullName>
    </submittedName>
</protein>
<evidence type="ECO:0000313" key="2">
    <source>
        <dbReference type="Proteomes" id="UP000190890"/>
    </source>
</evidence>
<comment type="caution">
    <text evidence="1">The sequence shown here is derived from an EMBL/GenBank/DDBJ whole genome shotgun (WGS) entry which is preliminary data.</text>
</comment>
<dbReference type="AlphaFoldDB" id="A0A1S8TW71"/>
<proteinExistence type="predicted"/>
<name>A0A1S8TW71_9CLOT</name>
<organism evidence="1 2">
    <name type="scientific">Clostridium puniceum</name>
    <dbReference type="NCBI Taxonomy" id="29367"/>
    <lineage>
        <taxon>Bacteria</taxon>
        <taxon>Bacillati</taxon>
        <taxon>Bacillota</taxon>
        <taxon>Clostridia</taxon>
        <taxon>Eubacteriales</taxon>
        <taxon>Clostridiaceae</taxon>
        <taxon>Clostridium</taxon>
    </lineage>
</organism>
<gene>
    <name evidence="1" type="ORF">CLPUN_06830</name>
</gene>
<dbReference type="Proteomes" id="UP000190890">
    <property type="component" value="Unassembled WGS sequence"/>
</dbReference>
<reference evidence="1 2" key="1">
    <citation type="submission" date="2016-05" db="EMBL/GenBank/DDBJ databases">
        <title>Microbial solvent formation.</title>
        <authorList>
            <person name="Poehlein A."/>
            <person name="Montoya Solano J.D."/>
            <person name="Flitsch S."/>
            <person name="Krabben P."/>
            <person name="Duerre P."/>
            <person name="Daniel R."/>
        </authorList>
    </citation>
    <scope>NUCLEOTIDE SEQUENCE [LARGE SCALE GENOMIC DNA]</scope>
    <source>
        <strain evidence="1 2">DSM 2619</strain>
    </source>
</reference>
<dbReference type="EMBL" id="LZZM01000039">
    <property type="protein sequence ID" value="OOM81968.1"/>
    <property type="molecule type" value="Genomic_DNA"/>
</dbReference>
<keyword evidence="2" id="KW-1185">Reference proteome</keyword>
<dbReference type="RefSeq" id="WP_341423935.1">
    <property type="nucleotide sequence ID" value="NZ_LZZM01000039.1"/>
</dbReference>